<organism evidence="1 2">
    <name type="scientific">Turicibacter bilis</name>
    <dbReference type="NCBI Taxonomy" id="2735723"/>
    <lineage>
        <taxon>Bacteria</taxon>
        <taxon>Bacillati</taxon>
        <taxon>Bacillota</taxon>
        <taxon>Erysipelotrichia</taxon>
        <taxon>Erysipelotrichales</taxon>
        <taxon>Turicibacteraceae</taxon>
        <taxon>Turicibacter</taxon>
    </lineage>
</organism>
<protein>
    <recommendedName>
        <fullName evidence="3">Glycoside hydrolase family 42 N-terminal domain-containing protein</fullName>
    </recommendedName>
</protein>
<gene>
    <name evidence="1" type="ORF">J0J69_06505</name>
</gene>
<dbReference type="EMBL" id="CP071249">
    <property type="protein sequence ID" value="UUF07135.1"/>
    <property type="molecule type" value="Genomic_DNA"/>
</dbReference>
<evidence type="ECO:0000313" key="1">
    <source>
        <dbReference type="EMBL" id="UUF07135.1"/>
    </source>
</evidence>
<reference evidence="1 2" key="1">
    <citation type="submission" date="2021-03" db="EMBL/GenBank/DDBJ databases">
        <title>Comparative Genomics and Metabolomics in the genus Turicibacter.</title>
        <authorList>
            <person name="Maki J."/>
            <person name="Looft T."/>
        </authorList>
    </citation>
    <scope>NUCLEOTIDE SEQUENCE [LARGE SCALE GENOMIC DNA]</scope>
    <source>
        <strain evidence="1 2">MMM721</strain>
    </source>
</reference>
<evidence type="ECO:0000313" key="2">
    <source>
        <dbReference type="Proteomes" id="UP001058016"/>
    </source>
</evidence>
<name>A0ABY5JNT6_9FIRM</name>
<proteinExistence type="predicted"/>
<dbReference type="Gene3D" id="3.20.20.80">
    <property type="entry name" value="Glycosidases"/>
    <property type="match status" value="1"/>
</dbReference>
<dbReference type="Proteomes" id="UP001058016">
    <property type="component" value="Chromosome"/>
</dbReference>
<accession>A0ABY5JNT6</accession>
<evidence type="ECO:0008006" key="3">
    <source>
        <dbReference type="Google" id="ProtNLM"/>
    </source>
</evidence>
<sequence>MLKKSFKVLLAGLICLLLLLNVLTFIGSDDSQISVYSDKMTDETLPITQSSIENYGGVPTLFINGEPQPALAYMTYFQENNEYESFTSAGYELFSLPVFFSTRGINTLSNISPFEEGIFEIKGEPNFEIFDKNIETILEQNSNAYILPRINISMPTWWEEENPTEVNITEDGESKRESFYSEKWRKDTGELLLQFIEHINQSDYRDRILGYQIACGNTEEWFHFDLNGGIGPAAERSFKAFIKQMYPDEVGDYDGLPEFKSDDAMITDDLHHLRFLEFCSLAVADAISYFSGLVKEATNYQLIVGTFYGYGLEVYNSLYGTHALNYLLDNENVDFFCSPNSYQFQRKAGIDWPDMTVTDSMKHHNKFYFAECDTRTSLTKWINDSREGAALEGTYNSELWFGPKTVEDSLQLIRKTFTRQLTKGNGLWWFDMWGGWFENEEIMEEMKTYEEIATVALHDKKRESIAQVAVFTDEAAYQYLNPRSQAGSIVSDARHELGLTAVPYDSYDLNDFESVYKNYEAIIFLSPVVRQEMQEAINLAQESEIATLSINLQTPELSVKQLRNFYKDNQIHIWCETDDVIYVNDNFIAIHAATSGEKTLNLDRERNITQLLPQKTNSFKSDQITVEMNEYETILFRLEG</sequence>
<dbReference type="RefSeq" id="WP_212726023.1">
    <property type="nucleotide sequence ID" value="NZ_CP071249.1"/>
</dbReference>
<keyword evidence="2" id="KW-1185">Reference proteome</keyword>